<evidence type="ECO:0000313" key="13">
    <source>
        <dbReference type="EMBL" id="KAE9344364.1"/>
    </source>
</evidence>
<dbReference type="PANTHER" id="PTHR45689">
    <property type="entry name" value="I[[H]] CHANNEL, ISOFORM E"/>
    <property type="match status" value="1"/>
</dbReference>
<dbReference type="GO" id="GO:0035725">
    <property type="term" value="P:sodium ion transmembrane transport"/>
    <property type="evidence" value="ECO:0007669"/>
    <property type="project" value="TreeGrafter"/>
</dbReference>
<dbReference type="Pfam" id="PF00027">
    <property type="entry name" value="cNMP_binding"/>
    <property type="match status" value="1"/>
</dbReference>
<evidence type="ECO:0000259" key="10">
    <source>
        <dbReference type="PROSITE" id="PS50042"/>
    </source>
</evidence>
<feature type="coiled-coil region" evidence="7">
    <location>
        <begin position="774"/>
        <end position="805"/>
    </location>
</feature>
<reference evidence="14 16" key="1">
    <citation type="submission" date="2018-09" db="EMBL/GenBank/DDBJ databases">
        <title>Genomic investigation of the strawberry pathogen Phytophthora fragariae indicates pathogenicity is determined by transcriptional variation in three key races.</title>
        <authorList>
            <person name="Adams T.M."/>
            <person name="Armitage A.D."/>
            <person name="Sobczyk M.K."/>
            <person name="Bates H.J."/>
            <person name="Dunwell J.M."/>
            <person name="Nellist C.F."/>
            <person name="Harrison R.J."/>
        </authorList>
    </citation>
    <scope>NUCLEOTIDE SEQUENCE [LARGE SCALE GENOMIC DNA]</scope>
    <source>
        <strain evidence="12 14">SCRP249</strain>
        <strain evidence="11 16">SCRP324</strain>
        <strain evidence="13 15">SCRP333</strain>
    </source>
</reference>
<dbReference type="Proteomes" id="UP000435112">
    <property type="component" value="Unassembled WGS sequence"/>
</dbReference>
<sequence>MFRRKPVKALVVVGAAEDDTEATILEAGGETEEPTPTSIQIAQQEPVAAPSSPPPTNKKLFGRLSRHESKTQATPDAPNTPRRSNTWSRSTGSLLKLASDNATINVLRMSLFEIHDRMSYRWVLHPQSPLKTSWDLISAFIVVYYSWIIPFMLCFDWYEPSHDTKVFMKVLDVWGFLDIALRFRTGIIEYGAVVMNPRKIRRAYIRSVWFPIDIASSFPFEYFINDTSSSVSTRKTIKMIKYIKLPRLLRLGRFVKYLKRYKRYSSVTISLNAVIFSAHVAGCVWVAILKPCSNAIEATRPHCQDGGEMDVYWVAFHHGMVSLLGVSATHVEASDRFLSGGYNHSSSDDLNTSVYLWSVALSVYGAVVTAILFGTIIGLVQSWNRAENAFRKKMDHVTHEMDALSLPKPLRARVTAYYDYLWLNNRALSEQLNLLHDPGMSLTLRRQVAIYLFKDNLQKIPFFQLATDAVLGMICMQLHQVIYMPDDFIIQEGEIGKELFMIVKGIVRVLPPKSCKKPQAETLILLSEGDFFGEIGVVMEVERTRSVKAECMAELCVLAREGFDKILVEFPEFATAMKKLIVKRVGEMWKDDGPERMEKMTALADAKMKKTIMAYKNMEKLRNKTRALANFRPRLSNLLSASDALTPHNLRGDQGSGRVSDEIVAAAAAAAAVVVVSSENASVPVTTSDKTPLGSITEDAVVGEGKTLESSYNSISDTGNGMTQVASNSVDYGKLIDNPASDATAVLGIHVAADRRPGRALVHPVAPGSSTLQLQQLEAQLRLVEQKMETKMADLDNKLEQILRHLAPPKPHTLPPIAAPPINIPFRREAPFQQ</sequence>
<feature type="transmembrane region" description="Helical" evidence="9">
    <location>
        <begin position="354"/>
        <end position="383"/>
    </location>
</feature>
<evidence type="ECO:0000256" key="3">
    <source>
        <dbReference type="ARBA" id="ARBA00022692"/>
    </source>
</evidence>
<proteinExistence type="predicted"/>
<keyword evidence="15" id="KW-1185">Reference proteome</keyword>
<evidence type="ECO:0000256" key="2">
    <source>
        <dbReference type="ARBA" id="ARBA00022448"/>
    </source>
</evidence>
<dbReference type="InterPro" id="IPR014710">
    <property type="entry name" value="RmlC-like_jellyroll"/>
</dbReference>
<feature type="region of interest" description="Disordered" evidence="8">
    <location>
        <begin position="19"/>
        <end position="88"/>
    </location>
</feature>
<dbReference type="GO" id="GO:0003254">
    <property type="term" value="P:regulation of membrane depolarization"/>
    <property type="evidence" value="ECO:0007669"/>
    <property type="project" value="TreeGrafter"/>
</dbReference>
<feature type="transmembrane region" description="Helical" evidence="9">
    <location>
        <begin position="134"/>
        <end position="153"/>
    </location>
</feature>
<dbReference type="Proteomes" id="UP000434957">
    <property type="component" value="Unassembled WGS sequence"/>
</dbReference>
<dbReference type="SUPFAM" id="SSF81324">
    <property type="entry name" value="Voltage-gated potassium channels"/>
    <property type="match status" value="1"/>
</dbReference>
<dbReference type="GO" id="GO:0098855">
    <property type="term" value="C:HCN channel complex"/>
    <property type="evidence" value="ECO:0007669"/>
    <property type="project" value="TreeGrafter"/>
</dbReference>
<dbReference type="Gene3D" id="1.10.287.630">
    <property type="entry name" value="Helix hairpin bin"/>
    <property type="match status" value="1"/>
</dbReference>
<keyword evidence="6 9" id="KW-0472">Membrane</keyword>
<feature type="domain" description="Cyclic nucleotide-binding" evidence="10">
    <location>
        <begin position="462"/>
        <end position="567"/>
    </location>
</feature>
<dbReference type="Pfam" id="PF00520">
    <property type="entry name" value="Ion_trans"/>
    <property type="match status" value="1"/>
</dbReference>
<dbReference type="PROSITE" id="PS00888">
    <property type="entry name" value="CNMP_BINDING_1"/>
    <property type="match status" value="1"/>
</dbReference>
<evidence type="ECO:0000313" key="14">
    <source>
        <dbReference type="Proteomes" id="UP000429607"/>
    </source>
</evidence>
<keyword evidence="7" id="KW-0175">Coiled coil</keyword>
<dbReference type="InterPro" id="IPR000595">
    <property type="entry name" value="cNMP-bd_dom"/>
</dbReference>
<evidence type="ECO:0000313" key="11">
    <source>
        <dbReference type="EMBL" id="KAE9033427.1"/>
    </source>
</evidence>
<evidence type="ECO:0000313" key="16">
    <source>
        <dbReference type="Proteomes" id="UP000435112"/>
    </source>
</evidence>
<evidence type="ECO:0000256" key="9">
    <source>
        <dbReference type="SAM" id="Phobius"/>
    </source>
</evidence>
<dbReference type="EMBL" id="QXFT01000424">
    <property type="protein sequence ID" value="KAE9344364.1"/>
    <property type="molecule type" value="Genomic_DNA"/>
</dbReference>
<dbReference type="SUPFAM" id="SSF51206">
    <property type="entry name" value="cAMP-binding domain-like"/>
    <property type="match status" value="1"/>
</dbReference>
<keyword evidence="3 9" id="KW-0812">Transmembrane</keyword>
<evidence type="ECO:0000256" key="1">
    <source>
        <dbReference type="ARBA" id="ARBA00004141"/>
    </source>
</evidence>
<dbReference type="Gene3D" id="2.60.120.10">
    <property type="entry name" value="Jelly Rolls"/>
    <property type="match status" value="1"/>
</dbReference>
<evidence type="ECO:0000313" key="15">
    <source>
        <dbReference type="Proteomes" id="UP000434957"/>
    </source>
</evidence>
<dbReference type="GO" id="GO:0005249">
    <property type="term" value="F:voltage-gated potassium channel activity"/>
    <property type="evidence" value="ECO:0007669"/>
    <property type="project" value="TreeGrafter"/>
</dbReference>
<dbReference type="PROSITE" id="PS50042">
    <property type="entry name" value="CNMP_BINDING_3"/>
    <property type="match status" value="1"/>
</dbReference>
<dbReference type="SMART" id="SM00100">
    <property type="entry name" value="cNMP"/>
    <property type="match status" value="1"/>
</dbReference>
<gene>
    <name evidence="12" type="ORF">PR001_g7186</name>
    <name evidence="11" type="ORF">PR002_g8674</name>
    <name evidence="13" type="ORF">PR003_g8509</name>
</gene>
<evidence type="ECO:0000256" key="7">
    <source>
        <dbReference type="SAM" id="Coils"/>
    </source>
</evidence>
<evidence type="ECO:0000256" key="4">
    <source>
        <dbReference type="ARBA" id="ARBA00022989"/>
    </source>
</evidence>
<dbReference type="PANTHER" id="PTHR45689:SF13">
    <property type="entry name" value="CYCLIC NUCLEOTIDE-BINDING DOMAIN-CONTAINING PROTEIN"/>
    <property type="match status" value="1"/>
</dbReference>
<dbReference type="EMBL" id="QXFV01000352">
    <property type="protein sequence ID" value="KAE9040190.1"/>
    <property type="molecule type" value="Genomic_DNA"/>
</dbReference>
<keyword evidence="2" id="KW-0813">Transport</keyword>
<feature type="transmembrane region" description="Helical" evidence="9">
    <location>
        <begin position="269"/>
        <end position="288"/>
    </location>
</feature>
<protein>
    <recommendedName>
        <fullName evidence="10">Cyclic nucleotide-binding domain-containing protein</fullName>
    </recommendedName>
</protein>
<comment type="caution">
    <text evidence="11">The sequence shown here is derived from an EMBL/GenBank/DDBJ whole genome shotgun (WGS) entry which is preliminary data.</text>
</comment>
<feature type="transmembrane region" description="Helical" evidence="9">
    <location>
        <begin position="173"/>
        <end position="193"/>
    </location>
</feature>
<evidence type="ECO:0000256" key="6">
    <source>
        <dbReference type="ARBA" id="ARBA00023136"/>
    </source>
</evidence>
<dbReference type="Gene3D" id="1.10.287.70">
    <property type="match status" value="1"/>
</dbReference>
<dbReference type="CDD" id="cd00038">
    <property type="entry name" value="CAP_ED"/>
    <property type="match status" value="1"/>
</dbReference>
<evidence type="ECO:0000256" key="8">
    <source>
        <dbReference type="SAM" id="MobiDB-lite"/>
    </source>
</evidence>
<organism evidence="11 16">
    <name type="scientific">Phytophthora rubi</name>
    <dbReference type="NCBI Taxonomy" id="129364"/>
    <lineage>
        <taxon>Eukaryota</taxon>
        <taxon>Sar</taxon>
        <taxon>Stramenopiles</taxon>
        <taxon>Oomycota</taxon>
        <taxon>Peronosporomycetes</taxon>
        <taxon>Peronosporales</taxon>
        <taxon>Peronosporaceae</taxon>
        <taxon>Phytophthora</taxon>
    </lineage>
</organism>
<dbReference type="InterPro" id="IPR018488">
    <property type="entry name" value="cNMP-bd_CS"/>
</dbReference>
<name>A0A6A3MX96_9STRA</name>
<accession>A0A6A3MX96</accession>
<dbReference type="OrthoDB" id="421226at2759"/>
<dbReference type="InterPro" id="IPR005821">
    <property type="entry name" value="Ion_trans_dom"/>
</dbReference>
<comment type="subcellular location">
    <subcellularLocation>
        <location evidence="1">Membrane</location>
        <topology evidence="1">Multi-pass membrane protein</topology>
    </subcellularLocation>
</comment>
<dbReference type="InterPro" id="IPR018490">
    <property type="entry name" value="cNMP-bd_dom_sf"/>
</dbReference>
<evidence type="ECO:0000256" key="5">
    <source>
        <dbReference type="ARBA" id="ARBA00023065"/>
    </source>
</evidence>
<dbReference type="InterPro" id="IPR051413">
    <property type="entry name" value="K/Na_HCN_channel"/>
</dbReference>
<keyword evidence="4 9" id="KW-1133">Transmembrane helix</keyword>
<dbReference type="AlphaFoldDB" id="A0A6A3MX96"/>
<dbReference type="Proteomes" id="UP000429607">
    <property type="component" value="Unassembled WGS sequence"/>
</dbReference>
<evidence type="ECO:0000313" key="12">
    <source>
        <dbReference type="EMBL" id="KAE9040190.1"/>
    </source>
</evidence>
<dbReference type="EMBL" id="QXFU01000444">
    <property type="protein sequence ID" value="KAE9033427.1"/>
    <property type="molecule type" value="Genomic_DNA"/>
</dbReference>
<keyword evidence="5" id="KW-0406">Ion transport</keyword>